<dbReference type="EMBL" id="CP137744">
    <property type="protein sequence ID" value="WOZ79488.1"/>
    <property type="molecule type" value="Genomic_DNA"/>
</dbReference>
<evidence type="ECO:0008006" key="3">
    <source>
        <dbReference type="Google" id="ProtNLM"/>
    </source>
</evidence>
<evidence type="ECO:0000313" key="1">
    <source>
        <dbReference type="EMBL" id="WOZ79488.1"/>
    </source>
</evidence>
<organism evidence="1 2">
    <name type="scientific">Kosakonia sacchari</name>
    <dbReference type="NCBI Taxonomy" id="1158459"/>
    <lineage>
        <taxon>Bacteria</taxon>
        <taxon>Pseudomonadati</taxon>
        <taxon>Pseudomonadota</taxon>
        <taxon>Gammaproteobacteria</taxon>
        <taxon>Enterobacterales</taxon>
        <taxon>Enterobacteriaceae</taxon>
        <taxon>Kosakonia</taxon>
    </lineage>
</organism>
<accession>A0ABZ0MWX8</accession>
<reference evidence="1 2" key="1">
    <citation type="submission" date="2023-10" db="EMBL/GenBank/DDBJ databases">
        <title>Genome sequencing of the isolated polysaccharide-producing bacterium Kosakonia sacchari KS2022.</title>
        <authorList>
            <person name="Yi X."/>
        </authorList>
    </citation>
    <scope>NUCLEOTIDE SEQUENCE [LARGE SCALE GENOMIC DNA]</scope>
    <source>
        <strain evidence="1 2">KS2022</strain>
    </source>
</reference>
<keyword evidence="2" id="KW-1185">Reference proteome</keyword>
<gene>
    <name evidence="1" type="ORF">Q8Y70_10730</name>
</gene>
<dbReference type="Proteomes" id="UP001302368">
    <property type="component" value="Chromosome"/>
</dbReference>
<name>A0ABZ0MWX8_9ENTR</name>
<dbReference type="RefSeq" id="WP_305735929.1">
    <property type="nucleotide sequence ID" value="NZ_CP137744.1"/>
</dbReference>
<sequence>MAEQIKRYEMRDQGGSKSLYGYIEDDCFISQRGNAVYPITDGTFSIGATSNPVTGDAFIFTVDMGKRIVTRSDGIEFDIVEVIE</sequence>
<proteinExistence type="predicted"/>
<protein>
    <recommendedName>
        <fullName evidence="3">Minor capsid protein</fullName>
    </recommendedName>
</protein>
<evidence type="ECO:0000313" key="2">
    <source>
        <dbReference type="Proteomes" id="UP001302368"/>
    </source>
</evidence>